<keyword evidence="3" id="KW-1185">Reference proteome</keyword>
<feature type="transmembrane region" description="Helical" evidence="1">
    <location>
        <begin position="114"/>
        <end position="134"/>
    </location>
</feature>
<evidence type="ECO:0000313" key="3">
    <source>
        <dbReference type="Proteomes" id="UP000320811"/>
    </source>
</evidence>
<feature type="transmembrane region" description="Helical" evidence="1">
    <location>
        <begin position="89"/>
        <end position="108"/>
    </location>
</feature>
<accession>A0A561Q427</accession>
<dbReference type="Proteomes" id="UP000320811">
    <property type="component" value="Unassembled WGS sequence"/>
</dbReference>
<evidence type="ECO:0000256" key="1">
    <source>
        <dbReference type="SAM" id="Phobius"/>
    </source>
</evidence>
<comment type="caution">
    <text evidence="2">The sequence shown here is derived from an EMBL/GenBank/DDBJ whole genome shotgun (WGS) entry which is preliminary data.</text>
</comment>
<dbReference type="RefSeq" id="WP_145663265.1">
    <property type="nucleotide sequence ID" value="NZ_VIWO01000001.1"/>
</dbReference>
<dbReference type="OrthoDB" id="894278at2"/>
<proteinExistence type="predicted"/>
<dbReference type="EMBL" id="VIWO01000001">
    <property type="protein sequence ID" value="TWF45123.1"/>
    <property type="molecule type" value="Genomic_DNA"/>
</dbReference>
<feature type="transmembrane region" description="Helical" evidence="1">
    <location>
        <begin position="16"/>
        <end position="39"/>
    </location>
</feature>
<protein>
    <submittedName>
        <fullName evidence="2">Uncharacterized protein</fullName>
    </submittedName>
</protein>
<name>A0A561Q427_9BACT</name>
<keyword evidence="1" id="KW-0472">Membrane</keyword>
<keyword evidence="1" id="KW-1133">Transmembrane helix</keyword>
<organism evidence="2 3">
    <name type="scientific">Chitinophaga polysaccharea</name>
    <dbReference type="NCBI Taxonomy" id="1293035"/>
    <lineage>
        <taxon>Bacteria</taxon>
        <taxon>Pseudomonadati</taxon>
        <taxon>Bacteroidota</taxon>
        <taxon>Chitinophagia</taxon>
        <taxon>Chitinophagales</taxon>
        <taxon>Chitinophagaceae</taxon>
        <taxon>Chitinophaga</taxon>
    </lineage>
</organism>
<evidence type="ECO:0000313" key="2">
    <source>
        <dbReference type="EMBL" id="TWF45123.1"/>
    </source>
</evidence>
<sequence>MKSRYLLPHLYKKIGGILFLLTFGTWLLGTVMNFSYSWVDYNTTKESQGNFADEIIVTGLIISLLMIAFSKEKNEDEYIAAVRRESLQWAIYINYGLLLIGTWTFYNWDYFSVLVYNMFTPLIFFILRFHFVIIKNRRTLPS</sequence>
<gene>
    <name evidence="2" type="ORF">FHW36_1011049</name>
</gene>
<feature type="transmembrane region" description="Helical" evidence="1">
    <location>
        <begin position="51"/>
        <end position="69"/>
    </location>
</feature>
<keyword evidence="1" id="KW-0812">Transmembrane</keyword>
<reference evidence="2 3" key="1">
    <citation type="submission" date="2019-06" db="EMBL/GenBank/DDBJ databases">
        <title>Sorghum-associated microbial communities from plants grown in Nebraska, USA.</title>
        <authorList>
            <person name="Schachtman D."/>
        </authorList>
    </citation>
    <scope>NUCLEOTIDE SEQUENCE [LARGE SCALE GENOMIC DNA]</scope>
    <source>
        <strain evidence="2 3">1209</strain>
    </source>
</reference>
<dbReference type="AlphaFoldDB" id="A0A561Q427"/>